<name>A0A380TDN6_9ZZZZ</name>
<organism evidence="1">
    <name type="scientific">metagenome</name>
    <dbReference type="NCBI Taxonomy" id="256318"/>
    <lineage>
        <taxon>unclassified sequences</taxon>
        <taxon>metagenomes</taxon>
    </lineage>
</organism>
<dbReference type="PANTHER" id="PTHR48100:SF1">
    <property type="entry name" value="HISTIDINE PHOSPHATASE FAMILY PROTEIN-RELATED"/>
    <property type="match status" value="1"/>
</dbReference>
<dbReference type="CDD" id="cd07067">
    <property type="entry name" value="HP_PGM_like"/>
    <property type="match status" value="1"/>
</dbReference>
<dbReference type="EMBL" id="UIDG01000175">
    <property type="protein sequence ID" value="SUS06228.1"/>
    <property type="molecule type" value="Genomic_DNA"/>
</dbReference>
<dbReference type="Pfam" id="PF00300">
    <property type="entry name" value="His_Phos_1"/>
    <property type="match status" value="1"/>
</dbReference>
<dbReference type="PANTHER" id="PTHR48100">
    <property type="entry name" value="BROAD-SPECIFICITY PHOSPHATASE YOR283W-RELATED"/>
    <property type="match status" value="1"/>
</dbReference>
<dbReference type="GO" id="GO:0016791">
    <property type="term" value="F:phosphatase activity"/>
    <property type="evidence" value="ECO:0007669"/>
    <property type="project" value="TreeGrafter"/>
</dbReference>
<dbReference type="InterPro" id="IPR013078">
    <property type="entry name" value="His_Pase_superF_clade-1"/>
</dbReference>
<dbReference type="AlphaFoldDB" id="A0A380TDN6"/>
<evidence type="ECO:0000313" key="1">
    <source>
        <dbReference type="EMBL" id="SUS06228.1"/>
    </source>
</evidence>
<dbReference type="Gene3D" id="3.40.50.1240">
    <property type="entry name" value="Phosphoglycerate mutase-like"/>
    <property type="match status" value="1"/>
</dbReference>
<dbReference type="GO" id="GO:0005737">
    <property type="term" value="C:cytoplasm"/>
    <property type="evidence" value="ECO:0007669"/>
    <property type="project" value="TreeGrafter"/>
</dbReference>
<evidence type="ECO:0008006" key="2">
    <source>
        <dbReference type="Google" id="ProtNLM"/>
    </source>
</evidence>
<protein>
    <recommendedName>
        <fullName evidence="2">Phosphoglycerate mutase</fullName>
    </recommendedName>
</protein>
<reference evidence="1" key="1">
    <citation type="submission" date="2018-07" db="EMBL/GenBank/DDBJ databases">
        <authorList>
            <person name="Quirk P.G."/>
            <person name="Krulwich T.A."/>
        </authorList>
    </citation>
    <scope>NUCLEOTIDE SEQUENCE</scope>
</reference>
<proteinExistence type="predicted"/>
<gene>
    <name evidence="1" type="ORF">DF3PB_2560004</name>
</gene>
<accession>A0A380TDN6</accession>
<dbReference type="SMART" id="SM00855">
    <property type="entry name" value="PGAM"/>
    <property type="match status" value="1"/>
</dbReference>
<sequence length="223" mass="24422">MTVVPKRWWWVRHAPVAGADGRLYGQLDVACETGDGDAFRALAAGLPREAAWFVSPLRRTQQTLAAIGELRASPVPTARVEPAFAEQHFGRWQGRSWPEMQAADPALYEAFWRNPTRTAPPGGESFLAQMRRTERAITRLSATTAETDLVCVAHAGTIRSAVALALNLTPETALALVIDNLSITRLEFVEDGLLHSHGGSWRVRTVNQPGRCLADWSSARPAC</sequence>
<dbReference type="InterPro" id="IPR029033">
    <property type="entry name" value="His_PPase_superfam"/>
</dbReference>
<dbReference type="SUPFAM" id="SSF53254">
    <property type="entry name" value="Phosphoglycerate mutase-like"/>
    <property type="match status" value="1"/>
</dbReference>
<dbReference type="InterPro" id="IPR050275">
    <property type="entry name" value="PGM_Phosphatase"/>
</dbReference>